<dbReference type="AlphaFoldDB" id="M4BST2"/>
<name>M4BST2_HYAAE</name>
<dbReference type="Proteomes" id="UP000011713">
    <property type="component" value="Unassembled WGS sequence"/>
</dbReference>
<reference evidence="1" key="2">
    <citation type="submission" date="2015-06" db="UniProtKB">
        <authorList>
            <consortium name="EnsemblProtists"/>
        </authorList>
    </citation>
    <scope>IDENTIFICATION</scope>
    <source>
        <strain evidence="1">Emoy2</strain>
    </source>
</reference>
<dbReference type="OMA" id="HLSSHEW"/>
<dbReference type="HOGENOM" id="CLU_000384_7_7_1"/>
<evidence type="ECO:0000313" key="2">
    <source>
        <dbReference type="Proteomes" id="UP000011713"/>
    </source>
</evidence>
<reference evidence="2" key="1">
    <citation type="journal article" date="2010" name="Science">
        <title>Signatures of adaptation to obligate biotrophy in the Hyaloperonospora arabidopsidis genome.</title>
        <authorList>
            <person name="Baxter L."/>
            <person name="Tripathy S."/>
            <person name="Ishaque N."/>
            <person name="Boot N."/>
            <person name="Cabral A."/>
            <person name="Kemen E."/>
            <person name="Thines M."/>
            <person name="Ah-Fong A."/>
            <person name="Anderson R."/>
            <person name="Badejoko W."/>
            <person name="Bittner-Eddy P."/>
            <person name="Boore J.L."/>
            <person name="Chibucos M.C."/>
            <person name="Coates M."/>
            <person name="Dehal P."/>
            <person name="Delehaunty K."/>
            <person name="Dong S."/>
            <person name="Downton P."/>
            <person name="Dumas B."/>
            <person name="Fabro G."/>
            <person name="Fronick C."/>
            <person name="Fuerstenberg S.I."/>
            <person name="Fulton L."/>
            <person name="Gaulin E."/>
            <person name="Govers F."/>
            <person name="Hughes L."/>
            <person name="Humphray S."/>
            <person name="Jiang R.H."/>
            <person name="Judelson H."/>
            <person name="Kamoun S."/>
            <person name="Kyung K."/>
            <person name="Meijer H."/>
            <person name="Minx P."/>
            <person name="Morris P."/>
            <person name="Nelson J."/>
            <person name="Phuntumart V."/>
            <person name="Qutob D."/>
            <person name="Rehmany A."/>
            <person name="Rougon-Cardoso A."/>
            <person name="Ryden P."/>
            <person name="Torto-Alalibo T."/>
            <person name="Studholme D."/>
            <person name="Wang Y."/>
            <person name="Win J."/>
            <person name="Wood J."/>
            <person name="Clifton S.W."/>
            <person name="Rogers J."/>
            <person name="Van den Ackerveken G."/>
            <person name="Jones J.D."/>
            <person name="McDowell J.M."/>
            <person name="Beynon J."/>
            <person name="Tyler B.M."/>
        </authorList>
    </citation>
    <scope>NUCLEOTIDE SEQUENCE [LARGE SCALE GENOMIC DNA]</scope>
    <source>
        <strain evidence="2">Emoy2</strain>
    </source>
</reference>
<organism evidence="1 2">
    <name type="scientific">Hyaloperonospora arabidopsidis (strain Emoy2)</name>
    <name type="common">Downy mildew agent</name>
    <name type="synonym">Peronospora arabidopsidis</name>
    <dbReference type="NCBI Taxonomy" id="559515"/>
    <lineage>
        <taxon>Eukaryota</taxon>
        <taxon>Sar</taxon>
        <taxon>Stramenopiles</taxon>
        <taxon>Oomycota</taxon>
        <taxon>Peronosporomycetes</taxon>
        <taxon>Peronosporales</taxon>
        <taxon>Peronosporaceae</taxon>
        <taxon>Hyaloperonospora</taxon>
    </lineage>
</organism>
<protein>
    <recommendedName>
        <fullName evidence="3">Retrotransposon gag domain-containing protein</fullName>
    </recommendedName>
</protein>
<dbReference type="EMBL" id="JH597790">
    <property type="status" value="NOT_ANNOTATED_CDS"/>
    <property type="molecule type" value="Genomic_DNA"/>
</dbReference>
<accession>M4BST2</accession>
<dbReference type="EnsemblProtists" id="HpaT809517">
    <property type="protein sequence ID" value="HpaP809517"/>
    <property type="gene ID" value="HpaG809517"/>
</dbReference>
<evidence type="ECO:0000313" key="1">
    <source>
        <dbReference type="EnsemblProtists" id="HpaP809517"/>
    </source>
</evidence>
<evidence type="ECO:0008006" key="3">
    <source>
        <dbReference type="Google" id="ProtNLM"/>
    </source>
</evidence>
<dbReference type="VEuPathDB" id="FungiDB:HpaG809517"/>
<dbReference type="InParanoid" id="M4BST2"/>
<proteinExistence type="predicted"/>
<dbReference type="STRING" id="559515.M4BST2"/>
<sequence>MNMLDEEGDTFHGTRESYFSLSDVEWSAVERMRSAFGEEAVLSLLSSRDTDQQHSVIAKFLQRELDASRAEVTLLNQQGHQQTEFLIHQQSQSASAATTRERRRETLQLEVSQYEGFAEDSLLKWFLEVDDTIKARHIDDDEMQVAFVKSNLSGRARTWALNLH</sequence>
<keyword evidence="2" id="KW-1185">Reference proteome</keyword>